<dbReference type="Proteomes" id="UP001549204">
    <property type="component" value="Unassembled WGS sequence"/>
</dbReference>
<name>A0ABV2GH04_9HYPH</name>
<protein>
    <submittedName>
        <fullName evidence="1">Uncharacterized protein</fullName>
    </submittedName>
</protein>
<evidence type="ECO:0000313" key="2">
    <source>
        <dbReference type="Proteomes" id="UP001549204"/>
    </source>
</evidence>
<comment type="caution">
    <text evidence="1">The sequence shown here is derived from an EMBL/GenBank/DDBJ whole genome shotgun (WGS) entry which is preliminary data.</text>
</comment>
<organism evidence="1 2">
    <name type="scientific">Mesorhizobium robiniae</name>
    <dbReference type="NCBI Taxonomy" id="559315"/>
    <lineage>
        <taxon>Bacteria</taxon>
        <taxon>Pseudomonadati</taxon>
        <taxon>Pseudomonadota</taxon>
        <taxon>Alphaproteobacteria</taxon>
        <taxon>Hyphomicrobiales</taxon>
        <taxon>Phyllobacteriaceae</taxon>
        <taxon>Mesorhizobium</taxon>
    </lineage>
</organism>
<gene>
    <name evidence="1" type="ORF">ABID19_000517</name>
</gene>
<evidence type="ECO:0000313" key="1">
    <source>
        <dbReference type="EMBL" id="MET3577502.1"/>
    </source>
</evidence>
<reference evidence="1 2" key="1">
    <citation type="submission" date="2024-06" db="EMBL/GenBank/DDBJ databases">
        <title>Genomic Encyclopedia of Type Strains, Phase IV (KMG-IV): sequencing the most valuable type-strain genomes for metagenomic binning, comparative biology and taxonomic classification.</title>
        <authorList>
            <person name="Goeker M."/>
        </authorList>
    </citation>
    <scope>NUCLEOTIDE SEQUENCE [LARGE SCALE GENOMIC DNA]</scope>
    <source>
        <strain evidence="1 2">DSM 100022</strain>
    </source>
</reference>
<proteinExistence type="predicted"/>
<dbReference type="RefSeq" id="WP_354487754.1">
    <property type="nucleotide sequence ID" value="NZ_JBEPMC010000001.1"/>
</dbReference>
<sequence>MEGSKTVDWCNERCDLVELASFGLAALSLFVLWQTLRHMRISSEKQSRAYVAIKRGRIVRFTPPQAGSDTSVLVFLIELENVGQTPAHRLTADAMIFVAVEPNAKAWRIITIDFAEESLGPSHMRELENEVTPRTWQRLQDELKAMPEGKLFFFGRCEYLDVFGKRHFTDFCLQPPESWKSGECELLMSNSGNSAD</sequence>
<dbReference type="EMBL" id="JBEPMC010000001">
    <property type="protein sequence ID" value="MET3577502.1"/>
    <property type="molecule type" value="Genomic_DNA"/>
</dbReference>
<accession>A0ABV2GH04</accession>
<keyword evidence="2" id="KW-1185">Reference proteome</keyword>